<dbReference type="GO" id="GO:0004674">
    <property type="term" value="F:protein serine/threonine kinase activity"/>
    <property type="evidence" value="ECO:0007669"/>
    <property type="project" value="UniProtKB-KW"/>
</dbReference>
<dbReference type="OrthoDB" id="2158884at2759"/>
<sequence>MLPWSCTRHPRPLVLFPVHNHNPYPNVSSRRAMPPPRPPKPPTILVGVPAVHIHNNQLVVGSSQTRSTRSYTELKSLGDGSFGTVWLCDWHGTLPPNTPLSPMQCGAGAKPEWAGKRLVAVKRMRKKWEGGWDECQKLKELESLRAIPFHPNIIPLYDFFLQPDSKELYFVFEPMEGNLYHLMVSGLEHIHTSGYFHRDMKPENVLVTTTGLHDYASVSPNVPPNAPPEKDVVAIIKLADFGLAREIRSPPPYTEYVSTRWYRAPEVLLMSNNYSSPVDMWALGTIMAELINLRPLFPGMDTMDQLARICDILGDPSDVYGFDAHNNPVGGGPWPRGIQMAASNGFAFRKTQPKNIYSLFPIEPHFPAVPVSLVHCIRDLLKYEPNARLTSRQCLDHPYLRETTPRNNIPLPPGLRVAASAPSPLRSSVASSSPSSNSSHVEPISNGHRIYLQPGAVSPYSSSRPSSKASDYAHDVRMYHQPSPNASGFIQEERRSQALASSVWMDSDRAAQANTDYNMDVSPDSELSEDYPMDIQGSPIVQEFPNRPHVVEPMHDAPNGLHVHDVVPSQTNKLGKLGSLGFGKKRSGWGLGGMFGGDKSHQNGLPPLDEIAVASTSTPSLKRSQTSSSDSRSLREPSPVREPPRHIDAKKNKKEAERIQREMEKQRRALAVKMQREQARAVMQKRNQITQDVSARQFEWDGGTQQRLEWVEKGKQAASGPVRGQNQAVDAPATTVNAAAGRFVPQSHQTEGPNVADWRRDTERMAKVRRREFDDDHSMSSSDVHSIGRMSTISFATVDSDPGPSRIRNRPSLLGMSRMASSSSLQTSFDDFGPGTELYSPSARSSNSFSLDGQLAQADGQLTGNISPPPMQMLSLSPSLSPANSPWLHPQPDGRVGAYPQHSPLHPRTSPMNGNTFEFNLSRSHSPYGHPPSPGVAPKSAINPMFKVPPLPGQPPPGDSLSSVLPPFSQLDAVAGGEYPVHLRPPEAG</sequence>
<feature type="region of interest" description="Disordered" evidence="4">
    <location>
        <begin position="402"/>
        <end position="444"/>
    </location>
</feature>
<dbReference type="Gene3D" id="3.30.200.20">
    <property type="entry name" value="Phosphorylase Kinase, domain 1"/>
    <property type="match status" value="1"/>
</dbReference>
<evidence type="ECO:0000313" key="6">
    <source>
        <dbReference type="EMBL" id="KAF7347841.1"/>
    </source>
</evidence>
<dbReference type="PROSITE" id="PS00108">
    <property type="entry name" value="PROTEIN_KINASE_ST"/>
    <property type="match status" value="1"/>
</dbReference>
<feature type="compositionally biased region" description="Basic and acidic residues" evidence="4">
    <location>
        <begin position="632"/>
        <end position="658"/>
    </location>
</feature>
<keyword evidence="2" id="KW-0547">Nucleotide-binding</keyword>
<organism evidence="6 7">
    <name type="scientific">Mycena venus</name>
    <dbReference type="NCBI Taxonomy" id="2733690"/>
    <lineage>
        <taxon>Eukaryota</taxon>
        <taxon>Fungi</taxon>
        <taxon>Dikarya</taxon>
        <taxon>Basidiomycota</taxon>
        <taxon>Agaricomycotina</taxon>
        <taxon>Agaricomycetes</taxon>
        <taxon>Agaricomycetidae</taxon>
        <taxon>Agaricales</taxon>
        <taxon>Marasmiineae</taxon>
        <taxon>Mycenaceae</taxon>
        <taxon>Mycena</taxon>
    </lineage>
</organism>
<feature type="region of interest" description="Disordered" evidence="4">
    <location>
        <begin position="922"/>
        <end position="966"/>
    </location>
</feature>
<dbReference type="SMART" id="SM00220">
    <property type="entry name" value="S_TKc"/>
    <property type="match status" value="1"/>
</dbReference>
<feature type="region of interest" description="Disordered" evidence="4">
    <location>
        <begin position="860"/>
        <end position="883"/>
    </location>
</feature>
<keyword evidence="1" id="KW-0808">Transferase</keyword>
<dbReference type="SUPFAM" id="SSF56112">
    <property type="entry name" value="Protein kinase-like (PK-like)"/>
    <property type="match status" value="1"/>
</dbReference>
<dbReference type="InterPro" id="IPR050117">
    <property type="entry name" value="MAPK"/>
</dbReference>
<accession>A0A8H6XWT0</accession>
<dbReference type="PROSITE" id="PS50011">
    <property type="entry name" value="PROTEIN_KINASE_DOM"/>
    <property type="match status" value="1"/>
</dbReference>
<reference evidence="6" key="1">
    <citation type="submission" date="2020-05" db="EMBL/GenBank/DDBJ databases">
        <title>Mycena genomes resolve the evolution of fungal bioluminescence.</title>
        <authorList>
            <person name="Tsai I.J."/>
        </authorList>
    </citation>
    <scope>NUCLEOTIDE SEQUENCE</scope>
    <source>
        <strain evidence="6">CCC161011</strain>
    </source>
</reference>
<feature type="region of interest" description="Disordered" evidence="4">
    <location>
        <begin position="740"/>
        <end position="760"/>
    </location>
</feature>
<feature type="region of interest" description="Disordered" evidence="4">
    <location>
        <begin position="616"/>
        <end position="658"/>
    </location>
</feature>
<dbReference type="GO" id="GO:0005524">
    <property type="term" value="F:ATP binding"/>
    <property type="evidence" value="ECO:0007669"/>
    <property type="project" value="UniProtKB-KW"/>
</dbReference>
<evidence type="ECO:0000256" key="2">
    <source>
        <dbReference type="ARBA" id="ARBA00022741"/>
    </source>
</evidence>
<protein>
    <recommendedName>
        <fullName evidence="5">Protein kinase domain-containing protein</fullName>
    </recommendedName>
</protein>
<evidence type="ECO:0000256" key="3">
    <source>
        <dbReference type="ARBA" id="ARBA00022840"/>
    </source>
</evidence>
<keyword evidence="1" id="KW-0723">Serine/threonine-protein kinase</keyword>
<evidence type="ECO:0000259" key="5">
    <source>
        <dbReference type="PROSITE" id="PS50011"/>
    </source>
</evidence>
<feature type="region of interest" description="Disordered" evidence="4">
    <location>
        <begin position="452"/>
        <end position="471"/>
    </location>
</feature>
<keyword evidence="1" id="KW-0418">Kinase</keyword>
<dbReference type="Pfam" id="PF00069">
    <property type="entry name" value="Pkinase"/>
    <property type="match status" value="1"/>
</dbReference>
<proteinExistence type="predicted"/>
<gene>
    <name evidence="6" type="ORF">MVEN_01541600</name>
</gene>
<feature type="compositionally biased region" description="Low complexity" evidence="4">
    <location>
        <begin position="620"/>
        <end position="631"/>
    </location>
</feature>
<evidence type="ECO:0000256" key="1">
    <source>
        <dbReference type="ARBA" id="ARBA00022527"/>
    </source>
</evidence>
<feature type="compositionally biased region" description="Low complexity" evidence="4">
    <location>
        <begin position="872"/>
        <end position="883"/>
    </location>
</feature>
<evidence type="ECO:0000313" key="7">
    <source>
        <dbReference type="Proteomes" id="UP000620124"/>
    </source>
</evidence>
<feature type="compositionally biased region" description="Pro residues" evidence="4">
    <location>
        <begin position="947"/>
        <end position="958"/>
    </location>
</feature>
<name>A0A8H6XWT0_9AGAR</name>
<dbReference type="Gene3D" id="1.10.510.10">
    <property type="entry name" value="Transferase(Phosphotransferase) domain 1"/>
    <property type="match status" value="1"/>
</dbReference>
<keyword evidence="7" id="KW-1185">Reference proteome</keyword>
<dbReference type="PANTHER" id="PTHR24055">
    <property type="entry name" value="MITOGEN-ACTIVATED PROTEIN KINASE"/>
    <property type="match status" value="1"/>
</dbReference>
<feature type="compositionally biased region" description="Low complexity" evidence="4">
    <location>
        <begin position="417"/>
        <end position="444"/>
    </location>
</feature>
<dbReference type="EMBL" id="JACAZI010000012">
    <property type="protein sequence ID" value="KAF7347841.1"/>
    <property type="molecule type" value="Genomic_DNA"/>
</dbReference>
<feature type="compositionally biased region" description="Low complexity" evidence="4">
    <location>
        <begin position="458"/>
        <end position="470"/>
    </location>
</feature>
<keyword evidence="3" id="KW-0067">ATP-binding</keyword>
<dbReference type="InterPro" id="IPR000719">
    <property type="entry name" value="Prot_kinase_dom"/>
</dbReference>
<dbReference type="AlphaFoldDB" id="A0A8H6XWT0"/>
<dbReference type="InterPro" id="IPR011009">
    <property type="entry name" value="Kinase-like_dom_sf"/>
</dbReference>
<evidence type="ECO:0000256" key="4">
    <source>
        <dbReference type="SAM" id="MobiDB-lite"/>
    </source>
</evidence>
<feature type="domain" description="Protein kinase" evidence="5">
    <location>
        <begin position="71"/>
        <end position="400"/>
    </location>
</feature>
<dbReference type="InterPro" id="IPR008271">
    <property type="entry name" value="Ser/Thr_kinase_AS"/>
</dbReference>
<dbReference type="Proteomes" id="UP000620124">
    <property type="component" value="Unassembled WGS sequence"/>
</dbReference>
<comment type="caution">
    <text evidence="6">The sequence shown here is derived from an EMBL/GenBank/DDBJ whole genome shotgun (WGS) entry which is preliminary data.</text>
</comment>